<feature type="transmembrane region" description="Helical" evidence="1">
    <location>
        <begin position="12"/>
        <end position="31"/>
    </location>
</feature>
<keyword evidence="1" id="KW-0812">Transmembrane</keyword>
<dbReference type="EMBL" id="JAYKXN010000003">
    <property type="protein sequence ID" value="KAK7299812.1"/>
    <property type="molecule type" value="Genomic_DNA"/>
</dbReference>
<name>A0AAN9JKV1_CLITE</name>
<dbReference type="PANTHER" id="PTHR34947">
    <property type="entry name" value="TRANSMEMBRANE PROTEIN"/>
    <property type="match status" value="1"/>
</dbReference>
<evidence type="ECO:0000256" key="1">
    <source>
        <dbReference type="SAM" id="Phobius"/>
    </source>
</evidence>
<reference evidence="2 3" key="1">
    <citation type="submission" date="2024-01" db="EMBL/GenBank/DDBJ databases">
        <title>The genomes of 5 underutilized Papilionoideae crops provide insights into root nodulation and disease resistance.</title>
        <authorList>
            <person name="Yuan L."/>
        </authorList>
    </citation>
    <scope>NUCLEOTIDE SEQUENCE [LARGE SCALE GENOMIC DNA]</scope>
    <source>
        <strain evidence="2">LY-2023</strain>
        <tissue evidence="2">Leaf</tissue>
    </source>
</reference>
<evidence type="ECO:0000313" key="2">
    <source>
        <dbReference type="EMBL" id="KAK7299812.1"/>
    </source>
</evidence>
<comment type="caution">
    <text evidence="2">The sequence shown here is derived from an EMBL/GenBank/DDBJ whole genome shotgun (WGS) entry which is preliminary data.</text>
</comment>
<dbReference type="PANTHER" id="PTHR34947:SF3">
    <property type="entry name" value="TRANSMEMBRANE PROTEIN"/>
    <property type="match status" value="1"/>
</dbReference>
<evidence type="ECO:0000313" key="3">
    <source>
        <dbReference type="Proteomes" id="UP001359559"/>
    </source>
</evidence>
<accession>A0AAN9JKV1</accession>
<sequence>MQFYGYTIDKTYMFLICNGLLLLIAINSVTLPTTKTESEFRQQHHLIVSVNPTYCSRSISTLVNQQIKNLLRSGTGNQTGHNASSPPTMELAEKSTHLEVDVSAPIASESDESPQGEKSSMIIEQENVLSLSDTVEYEEDGSAIVVLDDDDDDAEAAEELNKKCEEFIKRMKAALKHESKQEWLVPAE</sequence>
<proteinExistence type="predicted"/>
<keyword evidence="3" id="KW-1185">Reference proteome</keyword>
<keyword evidence="1" id="KW-1133">Transmembrane helix</keyword>
<dbReference type="AlphaFoldDB" id="A0AAN9JKV1"/>
<gene>
    <name evidence="2" type="ORF">RJT34_10640</name>
</gene>
<protein>
    <submittedName>
        <fullName evidence="2">Uncharacterized protein</fullName>
    </submittedName>
</protein>
<dbReference type="Proteomes" id="UP001359559">
    <property type="component" value="Unassembled WGS sequence"/>
</dbReference>
<organism evidence="2 3">
    <name type="scientific">Clitoria ternatea</name>
    <name type="common">Butterfly pea</name>
    <dbReference type="NCBI Taxonomy" id="43366"/>
    <lineage>
        <taxon>Eukaryota</taxon>
        <taxon>Viridiplantae</taxon>
        <taxon>Streptophyta</taxon>
        <taxon>Embryophyta</taxon>
        <taxon>Tracheophyta</taxon>
        <taxon>Spermatophyta</taxon>
        <taxon>Magnoliopsida</taxon>
        <taxon>eudicotyledons</taxon>
        <taxon>Gunneridae</taxon>
        <taxon>Pentapetalae</taxon>
        <taxon>rosids</taxon>
        <taxon>fabids</taxon>
        <taxon>Fabales</taxon>
        <taxon>Fabaceae</taxon>
        <taxon>Papilionoideae</taxon>
        <taxon>50 kb inversion clade</taxon>
        <taxon>NPAAA clade</taxon>
        <taxon>indigoferoid/millettioid clade</taxon>
        <taxon>Phaseoleae</taxon>
        <taxon>Clitoria</taxon>
    </lineage>
</organism>
<keyword evidence="1" id="KW-0472">Membrane</keyword>